<feature type="transmembrane region" description="Helical" evidence="3">
    <location>
        <begin position="54"/>
        <end position="73"/>
    </location>
</feature>
<dbReference type="GO" id="GO:0005886">
    <property type="term" value="C:plasma membrane"/>
    <property type="evidence" value="ECO:0007669"/>
    <property type="project" value="TreeGrafter"/>
</dbReference>
<organism evidence="5 6">
    <name type="scientific">Actinosynnema pretiosum subsp. pretiosum</name>
    <dbReference type="NCBI Taxonomy" id="103721"/>
    <lineage>
        <taxon>Bacteria</taxon>
        <taxon>Bacillati</taxon>
        <taxon>Actinomycetota</taxon>
        <taxon>Actinomycetes</taxon>
        <taxon>Pseudonocardiales</taxon>
        <taxon>Pseudonocardiaceae</taxon>
        <taxon>Actinosynnema</taxon>
    </lineage>
</organism>
<dbReference type="EMBL" id="CP073249">
    <property type="protein sequence ID" value="QUF03441.1"/>
    <property type="molecule type" value="Genomic_DNA"/>
</dbReference>
<evidence type="ECO:0000259" key="4">
    <source>
        <dbReference type="Pfam" id="PF01478"/>
    </source>
</evidence>
<dbReference type="Gene3D" id="1.20.120.1220">
    <property type="match status" value="1"/>
</dbReference>
<accession>A0AA45L4V8</accession>
<sequence>MNGPFTQTPLALPLPCSAPQAHRGPMTFHLTYLGFLAGLLTAPTLRRLRRGTNAPWWWCAPPTAFLWSLTGALNVPPNWLPIPLTLAWLGVALTVVDLRHRRLPNALTLPAYPVLFLLLLMSGADPLRALAGCTLFGGLHLLIHLLRPTALGGGDVKLSAPLGAVLACVSWSALPLATALASLTTVLLSRLPSRKHPPWSLPHGPGLLGSTWLLSVVAV</sequence>
<gene>
    <name evidence="5" type="ORF">KCV87_29180</name>
</gene>
<feature type="transmembrane region" description="Helical" evidence="3">
    <location>
        <begin position="103"/>
        <end position="121"/>
    </location>
</feature>
<dbReference type="PRINTS" id="PR00864">
    <property type="entry name" value="PREPILNPTASE"/>
</dbReference>
<evidence type="ECO:0000313" key="5">
    <source>
        <dbReference type="EMBL" id="QUF03441.1"/>
    </source>
</evidence>
<dbReference type="Proteomes" id="UP000677152">
    <property type="component" value="Chromosome"/>
</dbReference>
<reference evidence="5" key="1">
    <citation type="submission" date="2021-04" db="EMBL/GenBank/DDBJ databases">
        <title>Genomic sequence of Actinosynnema pretiosum subsp. pretiosum ATCC 31280 (C-14919).</title>
        <authorList>
            <person name="Bai L."/>
            <person name="Wang X."/>
            <person name="Xiao Y."/>
        </authorList>
    </citation>
    <scope>NUCLEOTIDE SEQUENCE</scope>
    <source>
        <strain evidence="5">ATCC 31280</strain>
    </source>
</reference>
<comment type="similarity">
    <text evidence="1 2">Belongs to the peptidase A24 family.</text>
</comment>
<dbReference type="GO" id="GO:0006465">
    <property type="term" value="P:signal peptide processing"/>
    <property type="evidence" value="ECO:0007669"/>
    <property type="project" value="TreeGrafter"/>
</dbReference>
<evidence type="ECO:0000256" key="1">
    <source>
        <dbReference type="ARBA" id="ARBA00005801"/>
    </source>
</evidence>
<dbReference type="InterPro" id="IPR000045">
    <property type="entry name" value="Prepilin_IV_endopep_pep"/>
</dbReference>
<feature type="transmembrane region" description="Helical" evidence="3">
    <location>
        <begin position="127"/>
        <end position="146"/>
    </location>
</feature>
<feature type="transmembrane region" description="Helical" evidence="3">
    <location>
        <begin position="79"/>
        <end position="96"/>
    </location>
</feature>
<dbReference type="AlphaFoldDB" id="A0AA45L4V8"/>
<feature type="transmembrane region" description="Helical" evidence="3">
    <location>
        <begin position="26"/>
        <end position="42"/>
    </location>
</feature>
<evidence type="ECO:0000256" key="2">
    <source>
        <dbReference type="RuleBase" id="RU003793"/>
    </source>
</evidence>
<protein>
    <submittedName>
        <fullName evidence="5">Prepilin peptidase</fullName>
    </submittedName>
</protein>
<keyword evidence="3" id="KW-0812">Transmembrane</keyword>
<evidence type="ECO:0000313" key="6">
    <source>
        <dbReference type="Proteomes" id="UP000677152"/>
    </source>
</evidence>
<feature type="domain" description="Prepilin type IV endopeptidase peptidase" evidence="4">
    <location>
        <begin position="85"/>
        <end position="188"/>
    </location>
</feature>
<feature type="transmembrane region" description="Helical" evidence="3">
    <location>
        <begin position="158"/>
        <end position="188"/>
    </location>
</feature>
<name>A0AA45L4V8_9PSEU</name>
<dbReference type="InterPro" id="IPR014032">
    <property type="entry name" value="Peptidase_A24A_bac"/>
</dbReference>
<keyword evidence="3" id="KW-1133">Transmembrane helix</keyword>
<dbReference type="Pfam" id="PF01478">
    <property type="entry name" value="Peptidase_A24"/>
    <property type="match status" value="1"/>
</dbReference>
<dbReference type="GO" id="GO:0004190">
    <property type="term" value="F:aspartic-type endopeptidase activity"/>
    <property type="evidence" value="ECO:0007669"/>
    <property type="project" value="InterPro"/>
</dbReference>
<proteinExistence type="inferred from homology"/>
<dbReference type="PANTHER" id="PTHR30487">
    <property type="entry name" value="TYPE 4 PREPILIN-LIKE PROTEINS LEADER PEPTIDE-PROCESSING ENZYME"/>
    <property type="match status" value="1"/>
</dbReference>
<keyword evidence="3" id="KW-0472">Membrane</keyword>
<evidence type="ECO:0000256" key="3">
    <source>
        <dbReference type="SAM" id="Phobius"/>
    </source>
</evidence>
<dbReference type="InterPro" id="IPR050882">
    <property type="entry name" value="Prepilin_peptidase/N-MTase"/>
</dbReference>
<dbReference type="PANTHER" id="PTHR30487:SF0">
    <property type="entry name" value="PREPILIN LEADER PEPTIDASE_N-METHYLTRANSFERASE-RELATED"/>
    <property type="match status" value="1"/>
</dbReference>